<dbReference type="HOGENOM" id="CLU_1484786_0_0_1"/>
<dbReference type="VEuPathDB" id="FungiDB:KRP22_702"/>
<dbReference type="SUPFAM" id="SSF50022">
    <property type="entry name" value="ISP domain"/>
    <property type="match status" value="1"/>
</dbReference>
<evidence type="ECO:0000256" key="4">
    <source>
        <dbReference type="ARBA" id="ARBA00023014"/>
    </source>
</evidence>
<dbReference type="PROSITE" id="PS51296">
    <property type="entry name" value="RIESKE"/>
    <property type="match status" value="1"/>
</dbReference>
<dbReference type="VEuPathDB" id="FungiDB:KRP23_7310"/>
<dbReference type="InterPro" id="IPR054716">
    <property type="entry name" value="Sol_Rieske_ferrdox_dom"/>
</dbReference>
<evidence type="ECO:0000313" key="7">
    <source>
        <dbReference type="Proteomes" id="UP000005238"/>
    </source>
</evidence>
<reference evidence="6" key="2">
    <citation type="submission" date="2015-06" db="UniProtKB">
        <authorList>
            <consortium name="EnsemblProtists"/>
        </authorList>
    </citation>
    <scope>IDENTIFICATION</scope>
    <source>
        <strain evidence="6">Pr102</strain>
    </source>
</reference>
<organism evidence="6 7">
    <name type="scientific">Phytophthora ramorum</name>
    <name type="common">Sudden oak death agent</name>
    <dbReference type="NCBI Taxonomy" id="164328"/>
    <lineage>
        <taxon>Eukaryota</taxon>
        <taxon>Sar</taxon>
        <taxon>Stramenopiles</taxon>
        <taxon>Oomycota</taxon>
        <taxon>Peronosporomycetes</taxon>
        <taxon>Peronosporales</taxon>
        <taxon>Peronosporaceae</taxon>
        <taxon>Phytophthora</taxon>
    </lineage>
</organism>
<keyword evidence="7" id="KW-1185">Reference proteome</keyword>
<keyword evidence="2" id="KW-0479">Metal-binding</keyword>
<dbReference type="Pfam" id="PF22543">
    <property type="entry name" value="Rieske_4"/>
    <property type="match status" value="1"/>
</dbReference>
<proteinExistence type="predicted"/>
<dbReference type="GO" id="GO:0042128">
    <property type="term" value="P:nitrate assimilation"/>
    <property type="evidence" value="ECO:0007669"/>
    <property type="project" value="UniProtKB-KW"/>
</dbReference>
<accession>H3GCB6</accession>
<dbReference type="InterPro" id="IPR017941">
    <property type="entry name" value="Rieske_2Fe-2S"/>
</dbReference>
<evidence type="ECO:0000313" key="6">
    <source>
        <dbReference type="EnsemblProtists" id="Phyra73054"/>
    </source>
</evidence>
<keyword evidence="1" id="KW-0001">2Fe-2S</keyword>
<dbReference type="InterPro" id="IPR036922">
    <property type="entry name" value="Rieske_2Fe-2S_sf"/>
</dbReference>
<dbReference type="AlphaFoldDB" id="H3GCB6"/>
<dbReference type="FunFam" id="2.102.10.10:FF:000054">
    <property type="entry name" value="Uncharacterized protein"/>
    <property type="match status" value="1"/>
</dbReference>
<evidence type="ECO:0000256" key="2">
    <source>
        <dbReference type="ARBA" id="ARBA00022723"/>
    </source>
</evidence>
<dbReference type="EnsemblProtists" id="Phyra73054">
    <property type="protein sequence ID" value="Phyra73054"/>
    <property type="gene ID" value="Phyra73054"/>
</dbReference>
<name>H3GCB6_PHYRM</name>
<feature type="domain" description="Rieske" evidence="5">
    <location>
        <begin position="62"/>
        <end position="173"/>
    </location>
</feature>
<dbReference type="GO" id="GO:0008942">
    <property type="term" value="F:nitrite reductase [NAD(P)H] activity"/>
    <property type="evidence" value="ECO:0007669"/>
    <property type="project" value="InterPro"/>
</dbReference>
<evidence type="ECO:0000256" key="3">
    <source>
        <dbReference type="ARBA" id="ARBA00023004"/>
    </source>
</evidence>
<dbReference type="Proteomes" id="UP000005238">
    <property type="component" value="Unassembled WGS sequence"/>
</dbReference>
<dbReference type="InParanoid" id="H3GCB6"/>
<evidence type="ECO:0000259" key="5">
    <source>
        <dbReference type="PROSITE" id="PS51296"/>
    </source>
</evidence>
<protein>
    <recommendedName>
        <fullName evidence="5">Rieske domain-containing protein</fullName>
    </recommendedName>
</protein>
<dbReference type="EMBL" id="DS565999">
    <property type="status" value="NOT_ANNOTATED_CDS"/>
    <property type="molecule type" value="Genomic_DNA"/>
</dbReference>
<dbReference type="eggNOG" id="ENOG502S67H">
    <property type="taxonomic scope" value="Eukaryota"/>
</dbReference>
<reference evidence="7" key="1">
    <citation type="journal article" date="2006" name="Science">
        <title>Phytophthora genome sequences uncover evolutionary origins and mechanisms of pathogenesis.</title>
        <authorList>
            <person name="Tyler B.M."/>
            <person name="Tripathy S."/>
            <person name="Zhang X."/>
            <person name="Dehal P."/>
            <person name="Jiang R.H."/>
            <person name="Aerts A."/>
            <person name="Arredondo F.D."/>
            <person name="Baxter L."/>
            <person name="Bensasson D."/>
            <person name="Beynon J.L."/>
            <person name="Chapman J."/>
            <person name="Damasceno C.M."/>
            <person name="Dorrance A.E."/>
            <person name="Dou D."/>
            <person name="Dickerman A.W."/>
            <person name="Dubchak I.L."/>
            <person name="Garbelotto M."/>
            <person name="Gijzen M."/>
            <person name="Gordon S.G."/>
            <person name="Govers F."/>
            <person name="Grunwald N.J."/>
            <person name="Huang W."/>
            <person name="Ivors K.L."/>
            <person name="Jones R.W."/>
            <person name="Kamoun S."/>
            <person name="Krampis K."/>
            <person name="Lamour K.H."/>
            <person name="Lee M.K."/>
            <person name="McDonald W.H."/>
            <person name="Medina M."/>
            <person name="Meijer H.J."/>
            <person name="Nordberg E.K."/>
            <person name="Maclean D.J."/>
            <person name="Ospina-Giraldo M.D."/>
            <person name="Morris P.F."/>
            <person name="Phuntumart V."/>
            <person name="Putnam N.H."/>
            <person name="Rash S."/>
            <person name="Rose J.K."/>
            <person name="Sakihama Y."/>
            <person name="Salamov A.A."/>
            <person name="Savidor A."/>
            <person name="Scheuring C.F."/>
            <person name="Smith B.M."/>
            <person name="Sobral B.W."/>
            <person name="Terry A."/>
            <person name="Torto-Alalibo T.A."/>
            <person name="Win J."/>
            <person name="Xu Z."/>
            <person name="Zhang H."/>
            <person name="Grigoriev I.V."/>
            <person name="Rokhsar D.S."/>
            <person name="Boore J.L."/>
        </authorList>
    </citation>
    <scope>NUCLEOTIDE SEQUENCE [LARGE SCALE GENOMIC DNA]</scope>
    <source>
        <strain evidence="7">Pr102</strain>
    </source>
</reference>
<dbReference type="PANTHER" id="PTHR21496:SF25">
    <property type="entry name" value="RIESKE DOMAIN-CONTAINING PROTEIN"/>
    <property type="match status" value="1"/>
</dbReference>
<sequence>MNRLHLDLSWEEEGGDGAGCEMAPEPRGPRRRPLLVVQYIRPTVRRSGGNETPSQVRVHSDWTEAHETRVKDDNVRFVEALGPVRFGGTKVEVNGKTVAIFKYDGGFYAIQDACPHQAASLHLGDIEDIDGTLCISCPQHKWPFSLEDGQCIIPVNRQAECYPIRVRRERDGSKILYIGFSSITDTLFHDDSF</sequence>
<dbReference type="GO" id="GO:0046872">
    <property type="term" value="F:metal ion binding"/>
    <property type="evidence" value="ECO:0007669"/>
    <property type="project" value="UniProtKB-KW"/>
</dbReference>
<keyword evidence="4" id="KW-0411">Iron-sulfur</keyword>
<keyword evidence="3" id="KW-0408">Iron</keyword>
<dbReference type="Gene3D" id="2.102.10.10">
    <property type="entry name" value="Rieske [2Fe-2S] iron-sulphur domain"/>
    <property type="match status" value="1"/>
</dbReference>
<dbReference type="PANTHER" id="PTHR21496">
    <property type="entry name" value="FERREDOXIN-RELATED"/>
    <property type="match status" value="1"/>
</dbReference>
<dbReference type="GO" id="GO:0051537">
    <property type="term" value="F:2 iron, 2 sulfur cluster binding"/>
    <property type="evidence" value="ECO:0000318"/>
    <property type="project" value="GO_Central"/>
</dbReference>
<evidence type="ECO:0000256" key="1">
    <source>
        <dbReference type="ARBA" id="ARBA00022714"/>
    </source>
</evidence>